<evidence type="ECO:0000313" key="2">
    <source>
        <dbReference type="Proteomes" id="UP000249661"/>
    </source>
</evidence>
<proteinExistence type="predicted"/>
<organism evidence="1 2">
    <name type="scientific">Aspergillus aculeatinus CBS 121060</name>
    <dbReference type="NCBI Taxonomy" id="1448322"/>
    <lineage>
        <taxon>Eukaryota</taxon>
        <taxon>Fungi</taxon>
        <taxon>Dikarya</taxon>
        <taxon>Ascomycota</taxon>
        <taxon>Pezizomycotina</taxon>
        <taxon>Eurotiomycetes</taxon>
        <taxon>Eurotiomycetidae</taxon>
        <taxon>Eurotiales</taxon>
        <taxon>Aspergillaceae</taxon>
        <taxon>Aspergillus</taxon>
        <taxon>Aspergillus subgen. Circumdati</taxon>
    </lineage>
</organism>
<reference evidence="1" key="1">
    <citation type="submission" date="2018-02" db="EMBL/GenBank/DDBJ databases">
        <title>The genomes of Aspergillus section Nigri reveals drivers in fungal speciation.</title>
        <authorList>
            <consortium name="DOE Joint Genome Institute"/>
            <person name="Vesth T.C."/>
            <person name="Nybo J."/>
            <person name="Theobald S."/>
            <person name="Brandl J."/>
            <person name="Frisvad J.C."/>
            <person name="Nielsen K.F."/>
            <person name="Lyhne E.K."/>
            <person name="Kogle M.E."/>
            <person name="Kuo A."/>
            <person name="Riley R."/>
            <person name="Clum A."/>
            <person name="Nolan M."/>
            <person name="Lipzen A."/>
            <person name="Salamov A."/>
            <person name="Henrissat B."/>
            <person name="Wiebenga A."/>
            <person name="De vries R.P."/>
            <person name="Grigoriev I.V."/>
            <person name="Mortensen U.H."/>
            <person name="Andersen M.R."/>
            <person name="Baker S.E."/>
        </authorList>
    </citation>
    <scope>NUCLEOTIDE SEQUENCE</scope>
    <source>
        <strain evidence="1">CBS 121060</strain>
    </source>
</reference>
<dbReference type="EMBL" id="KZ825016">
    <property type="protein sequence ID" value="RAH64293.1"/>
    <property type="molecule type" value="Genomic_DNA"/>
</dbReference>
<sequence length="152" mass="17162">MSSFGEMRFEFLSYLILASFLSMSIYDRCLLPSAFLEMVHRNRVSLNHLHRRTCDPRHPSGTRAPIIGRRRYIHSAIVQIRSVAAFITGNFVVARDESLLLNQIDCLVGNLGRGLHFTVTRGWLVECNGATVVSTEEAACIPDRQFLHISAE</sequence>
<gene>
    <name evidence="1" type="ORF">BO66DRAFT_243929</name>
</gene>
<accession>A0ACD1GSW2</accession>
<evidence type="ECO:0000313" key="1">
    <source>
        <dbReference type="EMBL" id="RAH64293.1"/>
    </source>
</evidence>
<protein>
    <submittedName>
        <fullName evidence="1">Uncharacterized protein</fullName>
    </submittedName>
</protein>
<name>A0ACD1GSW2_9EURO</name>
<dbReference type="Proteomes" id="UP000249661">
    <property type="component" value="Unassembled WGS sequence"/>
</dbReference>
<keyword evidence="2" id="KW-1185">Reference proteome</keyword>